<feature type="domain" description="AB hydrolase-1" evidence="1">
    <location>
        <begin position="27"/>
        <end position="257"/>
    </location>
</feature>
<organism evidence="2 3">
    <name type="scientific">Leucobacter massiliensis</name>
    <dbReference type="NCBI Taxonomy" id="1686285"/>
    <lineage>
        <taxon>Bacteria</taxon>
        <taxon>Bacillati</taxon>
        <taxon>Actinomycetota</taxon>
        <taxon>Actinomycetes</taxon>
        <taxon>Micrococcales</taxon>
        <taxon>Microbacteriaceae</taxon>
        <taxon>Leucobacter</taxon>
    </lineage>
</organism>
<dbReference type="SUPFAM" id="SSF53474">
    <property type="entry name" value="alpha/beta-Hydrolases"/>
    <property type="match status" value="1"/>
</dbReference>
<dbReference type="Gene3D" id="3.40.50.1820">
    <property type="entry name" value="alpha/beta hydrolase"/>
    <property type="match status" value="1"/>
</dbReference>
<accession>A0A2S9QLK7</accession>
<keyword evidence="3" id="KW-1185">Reference proteome</keyword>
<dbReference type="PANTHER" id="PTHR43689">
    <property type="entry name" value="HYDROLASE"/>
    <property type="match status" value="1"/>
</dbReference>
<dbReference type="PANTHER" id="PTHR43689:SF8">
    <property type="entry name" value="ALPHA_BETA-HYDROLASES SUPERFAMILY PROTEIN"/>
    <property type="match status" value="1"/>
</dbReference>
<evidence type="ECO:0000313" key="3">
    <source>
        <dbReference type="Proteomes" id="UP000238650"/>
    </source>
</evidence>
<dbReference type="InterPro" id="IPR000073">
    <property type="entry name" value="AB_hydrolase_1"/>
</dbReference>
<dbReference type="OrthoDB" id="9769541at2"/>
<sequence>MGVATVEVRGHAFRVTSSIHPRSARSVLLVHGIGISHRAFARLHRELEPFASVYSVDLPGFGSLPAPRRSPGVPEMASLLGRAVERALAAAGASGRGTGAAGREAAGAAGTLIAVGGSMGAQWVVELARQRPDLVSRLVAIGPVVNDARRTAAAQGLALLADTLREPPSANAIVFGDYLRCGPRWYLRQLRPMLRYRIEDRVAGLPQPLLIVRGGRDPIAPAAWCERLAGRAPVARIADIPGQPHLAQHTAPAAVAREIARFAGIPGPAAAEPPA</sequence>
<name>A0A2S9QLK7_9MICO</name>
<proteinExistence type="predicted"/>
<comment type="caution">
    <text evidence="2">The sequence shown here is derived from an EMBL/GenBank/DDBJ whole genome shotgun (WGS) entry which is preliminary data.</text>
</comment>
<gene>
    <name evidence="2" type="ORF">B4915_11930</name>
</gene>
<dbReference type="InterPro" id="IPR029058">
    <property type="entry name" value="AB_hydrolase_fold"/>
</dbReference>
<dbReference type="Pfam" id="PF12697">
    <property type="entry name" value="Abhydrolase_6"/>
    <property type="match status" value="1"/>
</dbReference>
<dbReference type="GO" id="GO:0003824">
    <property type="term" value="F:catalytic activity"/>
    <property type="evidence" value="ECO:0007669"/>
    <property type="project" value="UniProtKB-ARBA"/>
</dbReference>
<dbReference type="Proteomes" id="UP000238650">
    <property type="component" value="Unassembled WGS sequence"/>
</dbReference>
<reference evidence="2 3" key="1">
    <citation type="journal article" date="2017" name="New Microbes New Infect">
        <title>Genome sequence of 'Leucobacter massiliensis' sp. nov. isolated from human pharynx after travel to the 2014 Hajj.</title>
        <authorList>
            <person name="Leangapichart T."/>
            <person name="Gautret P."/>
            <person name="Nguyen T.T."/>
            <person name="Armstrong N."/>
            <person name="Rolain J.M."/>
        </authorList>
    </citation>
    <scope>NUCLEOTIDE SEQUENCE [LARGE SCALE GENOMIC DNA]</scope>
    <source>
        <strain evidence="2 3">122RC15</strain>
    </source>
</reference>
<protein>
    <recommendedName>
        <fullName evidence="1">AB hydrolase-1 domain-containing protein</fullName>
    </recommendedName>
</protein>
<dbReference type="AlphaFoldDB" id="A0A2S9QLK7"/>
<dbReference type="EMBL" id="MWZD01000019">
    <property type="protein sequence ID" value="PRI10479.1"/>
    <property type="molecule type" value="Genomic_DNA"/>
</dbReference>
<evidence type="ECO:0000259" key="1">
    <source>
        <dbReference type="Pfam" id="PF12697"/>
    </source>
</evidence>
<evidence type="ECO:0000313" key="2">
    <source>
        <dbReference type="EMBL" id="PRI10479.1"/>
    </source>
</evidence>
<dbReference type="RefSeq" id="WP_105806045.1">
    <property type="nucleotide sequence ID" value="NZ_MWZD01000019.1"/>
</dbReference>